<dbReference type="PIRSF" id="PIRSF000077">
    <property type="entry name" value="Thioredoxin"/>
    <property type="match status" value="1"/>
</dbReference>
<feature type="domain" description="Thioredoxin" evidence="10">
    <location>
        <begin position="1"/>
        <end position="108"/>
    </location>
</feature>
<evidence type="ECO:0000256" key="6">
    <source>
        <dbReference type="NCBIfam" id="TIGR01068"/>
    </source>
</evidence>
<keyword evidence="4 9" id="KW-1015">Disulfide bond</keyword>
<dbReference type="NCBIfam" id="TIGR01068">
    <property type="entry name" value="thioredoxin"/>
    <property type="match status" value="1"/>
</dbReference>
<dbReference type="CDD" id="cd02947">
    <property type="entry name" value="TRX_family"/>
    <property type="match status" value="1"/>
</dbReference>
<evidence type="ECO:0000256" key="7">
    <source>
        <dbReference type="PIRNR" id="PIRNR000077"/>
    </source>
</evidence>
<feature type="site" description="Contributes to redox potential value" evidence="8">
    <location>
        <position position="33"/>
    </location>
</feature>
<dbReference type="InterPro" id="IPR013766">
    <property type="entry name" value="Thioredoxin_domain"/>
</dbReference>
<feature type="disulfide bond" description="Redox-active" evidence="9">
    <location>
        <begin position="32"/>
        <end position="35"/>
    </location>
</feature>
<keyword evidence="3" id="KW-0249">Electron transport</keyword>
<dbReference type="PANTHER" id="PTHR45663:SF11">
    <property type="entry name" value="GEO12009P1"/>
    <property type="match status" value="1"/>
</dbReference>
<comment type="similarity">
    <text evidence="1 7">Belongs to the thioredoxin family.</text>
</comment>
<evidence type="ECO:0000256" key="3">
    <source>
        <dbReference type="ARBA" id="ARBA00022982"/>
    </source>
</evidence>
<reference evidence="11 12" key="1">
    <citation type="submission" date="2019-06" db="EMBL/GenBank/DDBJ databases">
        <title>Genomic Encyclopedia of Type Strains, Phase IV (KMG-V): Genome sequencing to study the core and pangenomes of soil and plant-associated prokaryotes.</title>
        <authorList>
            <person name="Whitman W."/>
        </authorList>
    </citation>
    <scope>NUCLEOTIDE SEQUENCE [LARGE SCALE GENOMIC DNA]</scope>
    <source>
        <strain evidence="11 12">BR 11140</strain>
    </source>
</reference>
<comment type="caution">
    <text evidence="11">The sequence shown here is derived from an EMBL/GenBank/DDBJ whole genome shotgun (WGS) entry which is preliminary data.</text>
</comment>
<dbReference type="PROSITE" id="PS51352">
    <property type="entry name" value="THIOREDOXIN_2"/>
    <property type="match status" value="1"/>
</dbReference>
<feature type="site" description="Deprotonates C-terminal active site Cys" evidence="8">
    <location>
        <position position="26"/>
    </location>
</feature>
<evidence type="ECO:0000256" key="1">
    <source>
        <dbReference type="ARBA" id="ARBA00008987"/>
    </source>
</evidence>
<dbReference type="Gene3D" id="3.40.30.10">
    <property type="entry name" value="Glutaredoxin"/>
    <property type="match status" value="1"/>
</dbReference>
<evidence type="ECO:0000256" key="4">
    <source>
        <dbReference type="ARBA" id="ARBA00023157"/>
    </source>
</evidence>
<dbReference type="EMBL" id="VITT01000001">
    <property type="protein sequence ID" value="TWB64437.1"/>
    <property type="molecule type" value="Genomic_DNA"/>
</dbReference>
<accession>A0A560J025</accession>
<sequence>MSKLKDVTTNAFEAEVLKSNIPVLVDFHAVWCGPCKASAPALEDAAREFEGEIAFVKVDVDQEPALAQQYDVQGVPTFIIIKNGQPVERFQGLVSRGKLATVLEPFAGAEQ</sequence>
<protein>
    <recommendedName>
        <fullName evidence="6 7">Thioredoxin</fullName>
    </recommendedName>
</protein>
<keyword evidence="2" id="KW-0813">Transport</keyword>
<dbReference type="InterPro" id="IPR005746">
    <property type="entry name" value="Thioredoxin"/>
</dbReference>
<gene>
    <name evidence="11" type="ORF">FBZ92_101333</name>
</gene>
<name>A0A560J025_9PROT</name>
<dbReference type="PANTHER" id="PTHR45663">
    <property type="entry name" value="GEO12009P1"/>
    <property type="match status" value="1"/>
</dbReference>
<dbReference type="InterPro" id="IPR036249">
    <property type="entry name" value="Thioredoxin-like_sf"/>
</dbReference>
<dbReference type="FunFam" id="3.40.30.10:FF:000001">
    <property type="entry name" value="Thioredoxin"/>
    <property type="match status" value="1"/>
</dbReference>
<evidence type="ECO:0000256" key="2">
    <source>
        <dbReference type="ARBA" id="ARBA00022448"/>
    </source>
</evidence>
<dbReference type="Proteomes" id="UP000318050">
    <property type="component" value="Unassembled WGS sequence"/>
</dbReference>
<dbReference type="Pfam" id="PF00085">
    <property type="entry name" value="Thioredoxin"/>
    <property type="match status" value="1"/>
</dbReference>
<keyword evidence="5 9" id="KW-0676">Redox-active center</keyword>
<proteinExistence type="inferred from homology"/>
<evidence type="ECO:0000256" key="9">
    <source>
        <dbReference type="PIRSR" id="PIRSR000077-4"/>
    </source>
</evidence>
<evidence type="ECO:0000256" key="8">
    <source>
        <dbReference type="PIRSR" id="PIRSR000077-1"/>
    </source>
</evidence>
<evidence type="ECO:0000259" key="10">
    <source>
        <dbReference type="PROSITE" id="PS51352"/>
    </source>
</evidence>
<feature type="active site" description="Nucleophile" evidence="8">
    <location>
        <position position="35"/>
    </location>
</feature>
<dbReference type="InterPro" id="IPR017937">
    <property type="entry name" value="Thioredoxin_CS"/>
</dbReference>
<dbReference type="PRINTS" id="PR00421">
    <property type="entry name" value="THIOREDOXIN"/>
</dbReference>
<dbReference type="SUPFAM" id="SSF52833">
    <property type="entry name" value="Thioredoxin-like"/>
    <property type="match status" value="1"/>
</dbReference>
<dbReference type="GO" id="GO:0015035">
    <property type="term" value="F:protein-disulfide reductase activity"/>
    <property type="evidence" value="ECO:0007669"/>
    <property type="project" value="UniProtKB-UniRule"/>
</dbReference>
<evidence type="ECO:0000256" key="5">
    <source>
        <dbReference type="ARBA" id="ARBA00023284"/>
    </source>
</evidence>
<dbReference type="OrthoDB" id="9790390at2"/>
<organism evidence="11 12">
    <name type="scientific">Nitrospirillum amazonense</name>
    <dbReference type="NCBI Taxonomy" id="28077"/>
    <lineage>
        <taxon>Bacteria</taxon>
        <taxon>Pseudomonadati</taxon>
        <taxon>Pseudomonadota</taxon>
        <taxon>Alphaproteobacteria</taxon>
        <taxon>Rhodospirillales</taxon>
        <taxon>Azospirillaceae</taxon>
        <taxon>Nitrospirillum</taxon>
    </lineage>
</organism>
<dbReference type="GO" id="GO:0005737">
    <property type="term" value="C:cytoplasm"/>
    <property type="evidence" value="ECO:0007669"/>
    <property type="project" value="TreeGrafter"/>
</dbReference>
<feature type="active site" description="Nucleophile" evidence="8">
    <location>
        <position position="32"/>
    </location>
</feature>
<dbReference type="PROSITE" id="PS00194">
    <property type="entry name" value="THIOREDOXIN_1"/>
    <property type="match status" value="1"/>
</dbReference>
<dbReference type="AlphaFoldDB" id="A0A560J025"/>
<feature type="site" description="Contributes to redox potential value" evidence="8">
    <location>
        <position position="34"/>
    </location>
</feature>
<evidence type="ECO:0000313" key="11">
    <source>
        <dbReference type="EMBL" id="TWB64437.1"/>
    </source>
</evidence>
<evidence type="ECO:0000313" key="12">
    <source>
        <dbReference type="Proteomes" id="UP000318050"/>
    </source>
</evidence>